<proteinExistence type="predicted"/>
<name>A0AAD3TAJ8_NEPGR</name>
<gene>
    <name evidence="1" type="ORF">Nepgr_027562</name>
</gene>
<dbReference type="Proteomes" id="UP001279734">
    <property type="component" value="Unassembled WGS sequence"/>
</dbReference>
<comment type="caution">
    <text evidence="1">The sequence shown here is derived from an EMBL/GenBank/DDBJ whole genome shotgun (WGS) entry which is preliminary data.</text>
</comment>
<dbReference type="EMBL" id="BSYO01000030">
    <property type="protein sequence ID" value="GMH25719.1"/>
    <property type="molecule type" value="Genomic_DNA"/>
</dbReference>
<keyword evidence="2" id="KW-1185">Reference proteome</keyword>
<accession>A0AAD3TAJ8</accession>
<evidence type="ECO:0000313" key="2">
    <source>
        <dbReference type="Proteomes" id="UP001279734"/>
    </source>
</evidence>
<dbReference type="AlphaFoldDB" id="A0AAD3TAJ8"/>
<sequence>MVVDHEQTASTDNCFSISGHALNLKTSIDNRSGQDSEAWWLLDSIWSSYPMEETLERLGADPRRSERSKMLLRKLPRACAGRKWLLSGRSPSTTLSASRAGRYIRRHIFAFVLSSSSQKKI</sequence>
<protein>
    <submittedName>
        <fullName evidence="1">Uncharacterized protein</fullName>
    </submittedName>
</protein>
<reference evidence="1" key="1">
    <citation type="submission" date="2023-05" db="EMBL/GenBank/DDBJ databases">
        <title>Nepenthes gracilis genome sequencing.</title>
        <authorList>
            <person name="Fukushima K."/>
        </authorList>
    </citation>
    <scope>NUCLEOTIDE SEQUENCE</scope>
    <source>
        <strain evidence="1">SING2019-196</strain>
    </source>
</reference>
<evidence type="ECO:0000313" key="1">
    <source>
        <dbReference type="EMBL" id="GMH25719.1"/>
    </source>
</evidence>
<organism evidence="1 2">
    <name type="scientific">Nepenthes gracilis</name>
    <name type="common">Slender pitcher plant</name>
    <dbReference type="NCBI Taxonomy" id="150966"/>
    <lineage>
        <taxon>Eukaryota</taxon>
        <taxon>Viridiplantae</taxon>
        <taxon>Streptophyta</taxon>
        <taxon>Embryophyta</taxon>
        <taxon>Tracheophyta</taxon>
        <taxon>Spermatophyta</taxon>
        <taxon>Magnoliopsida</taxon>
        <taxon>eudicotyledons</taxon>
        <taxon>Gunneridae</taxon>
        <taxon>Pentapetalae</taxon>
        <taxon>Caryophyllales</taxon>
        <taxon>Nepenthaceae</taxon>
        <taxon>Nepenthes</taxon>
    </lineage>
</organism>